<comment type="caution">
    <text evidence="1">The sequence shown here is derived from an EMBL/GenBank/DDBJ whole genome shotgun (WGS) entry which is preliminary data.</text>
</comment>
<dbReference type="EMBL" id="VYKJ01000007">
    <property type="protein sequence ID" value="KAA8998991.1"/>
    <property type="molecule type" value="Genomic_DNA"/>
</dbReference>
<accession>A0A5J5G094</accession>
<evidence type="ECO:0000313" key="1">
    <source>
        <dbReference type="EMBL" id="KAA8998991.1"/>
    </source>
</evidence>
<sequence>MDITFPVATDTATLVIFDLQALKHRIADTADWWSIEEDAIDEMNNGNVIFLDLRADGAYRVELVGTLTNADGSLSIHCPSGQVFIGAGEDTTGDDLEPDDSACISGRFIDIAAGRYAVGFKRDDNVIRLSFAPTQESKNSLSEIVRL</sequence>
<dbReference type="RefSeq" id="WP_150435790.1">
    <property type="nucleotide sequence ID" value="NZ_VYKJ01000007.1"/>
</dbReference>
<gene>
    <name evidence="1" type="ORF">FJU30_15055</name>
</gene>
<name>A0A5J5G094_9GAMM</name>
<dbReference type="InterPro" id="IPR045665">
    <property type="entry name" value="DUF6386"/>
</dbReference>
<protein>
    <submittedName>
        <fullName evidence="1">Uncharacterized protein</fullName>
    </submittedName>
</protein>
<proteinExistence type="predicted"/>
<dbReference type="Proteomes" id="UP000335415">
    <property type="component" value="Unassembled WGS sequence"/>
</dbReference>
<dbReference type="AlphaFoldDB" id="A0A5J5G094"/>
<keyword evidence="2" id="KW-1185">Reference proteome</keyword>
<reference evidence="1 2" key="1">
    <citation type="submission" date="2019-09" db="EMBL/GenBank/DDBJ databases">
        <authorList>
            <person name="Li Y."/>
        </authorList>
    </citation>
    <scope>NUCLEOTIDE SEQUENCE [LARGE SCALE GENOMIC DNA]</scope>
    <source>
        <strain evidence="1 2">L3-3HA</strain>
    </source>
</reference>
<organism evidence="1 2">
    <name type="scientific">Affinibrenneria salicis</name>
    <dbReference type="NCBI Taxonomy" id="2590031"/>
    <lineage>
        <taxon>Bacteria</taxon>
        <taxon>Pseudomonadati</taxon>
        <taxon>Pseudomonadota</taxon>
        <taxon>Gammaproteobacteria</taxon>
        <taxon>Enterobacterales</taxon>
        <taxon>Pectobacteriaceae</taxon>
        <taxon>Affinibrenneria</taxon>
    </lineage>
</organism>
<dbReference type="OrthoDB" id="2604824at2"/>
<dbReference type="Pfam" id="PF19923">
    <property type="entry name" value="DUF6386"/>
    <property type="match status" value="1"/>
</dbReference>
<evidence type="ECO:0000313" key="2">
    <source>
        <dbReference type="Proteomes" id="UP000335415"/>
    </source>
</evidence>